<dbReference type="AlphaFoldDB" id="A0AB39VYP2"/>
<dbReference type="InterPro" id="IPR030678">
    <property type="entry name" value="Peptide/Ni-bd"/>
</dbReference>
<feature type="domain" description="Solute-binding protein family 5" evidence="3">
    <location>
        <begin position="111"/>
        <end position="453"/>
    </location>
</feature>
<dbReference type="Gene3D" id="3.10.105.10">
    <property type="entry name" value="Dipeptide-binding Protein, Domain 3"/>
    <property type="match status" value="1"/>
</dbReference>
<dbReference type="Pfam" id="PF00496">
    <property type="entry name" value="SBP_bac_5"/>
    <property type="match status" value="1"/>
</dbReference>
<dbReference type="PIRSF" id="PIRSF002741">
    <property type="entry name" value="MppA"/>
    <property type="match status" value="1"/>
</dbReference>
<evidence type="ECO:0000313" key="4">
    <source>
        <dbReference type="EMBL" id="XDU74541.1"/>
    </source>
</evidence>
<dbReference type="CDD" id="cd08503">
    <property type="entry name" value="PBP2_NikA_DppA_OppA_like_17"/>
    <property type="match status" value="1"/>
</dbReference>
<proteinExistence type="inferred from homology"/>
<dbReference type="GO" id="GO:0030288">
    <property type="term" value="C:outer membrane-bounded periplasmic space"/>
    <property type="evidence" value="ECO:0007669"/>
    <property type="project" value="UniProtKB-ARBA"/>
</dbReference>
<dbReference type="InterPro" id="IPR000914">
    <property type="entry name" value="SBP_5_dom"/>
</dbReference>
<name>A0AB39VYP2_9GAMM</name>
<dbReference type="EMBL" id="CP165628">
    <property type="protein sequence ID" value="XDU74541.1"/>
    <property type="molecule type" value="Genomic_DNA"/>
</dbReference>
<dbReference type="PROSITE" id="PS51318">
    <property type="entry name" value="TAT"/>
    <property type="match status" value="1"/>
</dbReference>
<protein>
    <submittedName>
        <fullName evidence="4">ABC transporter substrate-binding protein</fullName>
    </submittedName>
</protein>
<comment type="similarity">
    <text evidence="1">Belongs to the bacterial solute-binding protein 5 family.</text>
</comment>
<dbReference type="GO" id="GO:0043190">
    <property type="term" value="C:ATP-binding cassette (ABC) transporter complex"/>
    <property type="evidence" value="ECO:0007669"/>
    <property type="project" value="InterPro"/>
</dbReference>
<dbReference type="InterPro" id="IPR006311">
    <property type="entry name" value="TAT_signal"/>
</dbReference>
<dbReference type="Gene3D" id="3.40.190.10">
    <property type="entry name" value="Periplasmic binding protein-like II"/>
    <property type="match status" value="1"/>
</dbReference>
<dbReference type="GO" id="GO:0015833">
    <property type="term" value="P:peptide transport"/>
    <property type="evidence" value="ECO:0007669"/>
    <property type="project" value="TreeGrafter"/>
</dbReference>
<organism evidence="4">
    <name type="scientific">Rouxiella sp. WC2420</name>
    <dbReference type="NCBI Taxonomy" id="3234145"/>
    <lineage>
        <taxon>Bacteria</taxon>
        <taxon>Pseudomonadati</taxon>
        <taxon>Pseudomonadota</taxon>
        <taxon>Gammaproteobacteria</taxon>
        <taxon>Enterobacterales</taxon>
        <taxon>Yersiniaceae</taxon>
        <taxon>Rouxiella</taxon>
    </lineage>
</organism>
<sequence length="540" mass="59051">MSKFRKESGPATPKSAATALNSGLPEINVSRRGVMKMFSAGAALTTGIISLPNSAWAAEATPVKGGKLRAAAANSSAADTLDPAKGNNSGDYMRQYMFYSGLTELDTKLVPQMGLAESISSSDGVTWSIKLRQGVTFHDGKSLTAQDVVYSLSRHKDPAVASTAISLAKQFTSVKAVGLMEVEIILAQANFDLPSILGTPAFLILQDGTKDFSKAIGTGPYTCKEFSPGTRTVGERNKNFWKPGLPHLDEVELLGVTDQAGRVNALLSGELHFVSTISSRDVKRINGSGSCSVLESKSGMYSDLILRQDAAITSNPDFVLAMKYLQPRETLLKTAVQGFGTVANDHPVPPWHPYFNKDLPQRPNDLDKARFYLKKSGLVKPSLEIVTTDNIEGAIEGAQFLQQLGSQVGMNLKVRRVPYDGYWSQHWMKHPISYGSVNPRPTLDLLFSQFYKSDAPWNESGWKNAQFDQLVTAARGERDQAKRKQMYGDMQELVYNHCGTIIPLFISSLDGYSNKVKGVESYPSGMMMGYRFTELVWLSA</sequence>
<evidence type="ECO:0000256" key="1">
    <source>
        <dbReference type="ARBA" id="ARBA00005695"/>
    </source>
</evidence>
<dbReference type="PANTHER" id="PTHR30290">
    <property type="entry name" value="PERIPLASMIC BINDING COMPONENT OF ABC TRANSPORTER"/>
    <property type="match status" value="1"/>
</dbReference>
<evidence type="ECO:0000259" key="3">
    <source>
        <dbReference type="Pfam" id="PF00496"/>
    </source>
</evidence>
<dbReference type="InterPro" id="IPR039424">
    <property type="entry name" value="SBP_5"/>
</dbReference>
<dbReference type="RefSeq" id="WP_009636231.1">
    <property type="nucleotide sequence ID" value="NZ_CP165628.1"/>
</dbReference>
<dbReference type="PANTHER" id="PTHR30290:SF38">
    <property type="entry name" value="D,D-DIPEPTIDE-BINDING PERIPLASMIC PROTEIN DDPA-RELATED"/>
    <property type="match status" value="1"/>
</dbReference>
<keyword evidence="2" id="KW-0732">Signal</keyword>
<gene>
    <name evidence="4" type="ORF">AB3G37_10865</name>
</gene>
<dbReference type="GO" id="GO:1904680">
    <property type="term" value="F:peptide transmembrane transporter activity"/>
    <property type="evidence" value="ECO:0007669"/>
    <property type="project" value="TreeGrafter"/>
</dbReference>
<dbReference type="Gene3D" id="3.90.76.10">
    <property type="entry name" value="Dipeptide-binding Protein, Domain 1"/>
    <property type="match status" value="1"/>
</dbReference>
<reference evidence="4" key="1">
    <citation type="submission" date="2024-07" db="EMBL/GenBank/DDBJ databases">
        <authorList>
            <person name="Biller S.J."/>
        </authorList>
    </citation>
    <scope>NUCLEOTIDE SEQUENCE</scope>
    <source>
        <strain evidence="4">WC2420</strain>
    </source>
</reference>
<accession>A0AB39VYP2</accession>
<evidence type="ECO:0000256" key="2">
    <source>
        <dbReference type="ARBA" id="ARBA00022729"/>
    </source>
</evidence>
<dbReference type="SUPFAM" id="SSF53850">
    <property type="entry name" value="Periplasmic binding protein-like II"/>
    <property type="match status" value="1"/>
</dbReference>